<dbReference type="AlphaFoldDB" id="A0AA35SAT7"/>
<dbReference type="PRINTS" id="PR01217">
    <property type="entry name" value="PRICHEXTENSN"/>
</dbReference>
<comment type="caution">
    <text evidence="2">The sequence shown here is derived from an EMBL/GenBank/DDBJ whole genome shotgun (WGS) entry which is preliminary data.</text>
</comment>
<organism evidence="2 3">
    <name type="scientific">Geodia barretti</name>
    <name type="common">Barrett's horny sponge</name>
    <dbReference type="NCBI Taxonomy" id="519541"/>
    <lineage>
        <taxon>Eukaryota</taxon>
        <taxon>Metazoa</taxon>
        <taxon>Porifera</taxon>
        <taxon>Demospongiae</taxon>
        <taxon>Heteroscleromorpha</taxon>
        <taxon>Tetractinellida</taxon>
        <taxon>Astrophorina</taxon>
        <taxon>Geodiidae</taxon>
        <taxon>Geodia</taxon>
    </lineage>
</organism>
<feature type="compositionally biased region" description="Pro residues" evidence="1">
    <location>
        <begin position="444"/>
        <end position="473"/>
    </location>
</feature>
<dbReference type="EMBL" id="CASHTH010002225">
    <property type="protein sequence ID" value="CAI8026655.1"/>
    <property type="molecule type" value="Genomic_DNA"/>
</dbReference>
<feature type="compositionally biased region" description="Basic residues" evidence="1">
    <location>
        <begin position="223"/>
        <end position="232"/>
    </location>
</feature>
<proteinExistence type="predicted"/>
<feature type="compositionally biased region" description="Polar residues" evidence="1">
    <location>
        <begin position="516"/>
        <end position="527"/>
    </location>
</feature>
<feature type="region of interest" description="Disordered" evidence="1">
    <location>
        <begin position="213"/>
        <end position="237"/>
    </location>
</feature>
<feature type="region of interest" description="Disordered" evidence="1">
    <location>
        <begin position="81"/>
        <end position="111"/>
    </location>
</feature>
<reference evidence="2" key="1">
    <citation type="submission" date="2023-03" db="EMBL/GenBank/DDBJ databases">
        <authorList>
            <person name="Steffen K."/>
            <person name="Cardenas P."/>
        </authorList>
    </citation>
    <scope>NUCLEOTIDE SEQUENCE</scope>
</reference>
<feature type="compositionally biased region" description="Polar residues" evidence="1">
    <location>
        <begin position="420"/>
        <end position="431"/>
    </location>
</feature>
<dbReference type="Proteomes" id="UP001174909">
    <property type="component" value="Unassembled WGS sequence"/>
</dbReference>
<feature type="compositionally biased region" description="Low complexity" evidence="1">
    <location>
        <begin position="361"/>
        <end position="382"/>
    </location>
</feature>
<feature type="compositionally biased region" description="Basic and acidic residues" evidence="1">
    <location>
        <begin position="389"/>
        <end position="398"/>
    </location>
</feature>
<accession>A0AA35SAT7</accession>
<evidence type="ECO:0000313" key="2">
    <source>
        <dbReference type="EMBL" id="CAI8026655.1"/>
    </source>
</evidence>
<feature type="compositionally biased region" description="Basic and acidic residues" evidence="1">
    <location>
        <begin position="318"/>
        <end position="336"/>
    </location>
</feature>
<sequence length="546" mass="59607">MASRSLITFYNCQNLRVCVSRTSEPAPPPPLASHNKPFVGRFLCSSVLTSAGSSCYRSFSTQLAKARCMATTVVMVVSSPHRPKLAPKPSPAKQLDAVSPQPPPLRSPLSRQEFFGPRETQNVVPASDDNKRPDSVHHHRCVNQTSTCAECRNADPSPVNIDSVILRRGRRTKAPKPLPYLEPIVTYLARSDRQPAVNGRPGVAQQRRRKRVTFAAPSSTRSLKSRQRRVARTHSEKLSLGRRRELAYLVVDLQSGSIASCSDEQSESTTKSLRGGASLQKSVTVSDPHARERAMSTGADGSRPVPLPRRIKKVASPAEKDCTTPEHLPSNEEGEKSVTSPIPPPRSPARKPTPEGEVVEESPLSPQTPSTPDSSRSSRSESIVFQRRMTFEGRETSPRPRSLSTTTQSNSKPPPPPPLRTSSVLTYSVPQSKPVVSDSQPSHPSTPPTLPPKSPPHTPPFDPDSAPPPPPLPAKSELSRRIQSSIRQRRDPPTPPQPYETPDPLELTDRLETRENYSYGSTILSDGSSGGYEVSDPNVDLEKGQS</sequence>
<keyword evidence="3" id="KW-1185">Reference proteome</keyword>
<gene>
    <name evidence="2" type="ORF">GBAR_LOCUS15298</name>
</gene>
<evidence type="ECO:0000313" key="3">
    <source>
        <dbReference type="Proteomes" id="UP001174909"/>
    </source>
</evidence>
<feature type="compositionally biased region" description="Low complexity" evidence="1">
    <location>
        <begin position="399"/>
        <end position="409"/>
    </location>
</feature>
<feature type="region of interest" description="Disordered" evidence="1">
    <location>
        <begin position="259"/>
        <end position="546"/>
    </location>
</feature>
<evidence type="ECO:0000256" key="1">
    <source>
        <dbReference type="SAM" id="MobiDB-lite"/>
    </source>
</evidence>
<name>A0AA35SAT7_GEOBA</name>
<feature type="compositionally biased region" description="Polar residues" evidence="1">
    <location>
        <begin position="259"/>
        <end position="272"/>
    </location>
</feature>
<protein>
    <submittedName>
        <fullName evidence="2">Uncharacterized protein</fullName>
    </submittedName>
</protein>